<gene>
    <name evidence="2" type="ORF">GPJ16_24605</name>
</gene>
<dbReference type="AlphaFoldDB" id="A0A966G5W4"/>
<dbReference type="EMBL" id="JAADAI010000590">
    <property type="protein sequence ID" value="NCS59792.1"/>
    <property type="molecule type" value="Genomic_DNA"/>
</dbReference>
<protein>
    <submittedName>
        <fullName evidence="2">DUF4351 domain-containing protein</fullName>
    </submittedName>
</protein>
<comment type="caution">
    <text evidence="2">The sequence shown here is derived from an EMBL/GenBank/DDBJ whole genome shotgun (WGS) entry which is preliminary data.</text>
</comment>
<feature type="domain" description="DUF4351" evidence="1">
    <location>
        <begin position="72"/>
        <end position="128"/>
    </location>
</feature>
<accession>A0A966G5W4</accession>
<evidence type="ECO:0000313" key="2">
    <source>
        <dbReference type="EMBL" id="NCS59792.1"/>
    </source>
</evidence>
<evidence type="ECO:0000313" key="3">
    <source>
        <dbReference type="Proteomes" id="UP000799330"/>
    </source>
</evidence>
<dbReference type="InterPro" id="IPR025587">
    <property type="entry name" value="DUF4351"/>
</dbReference>
<organism evidence="2 3">
    <name type="scientific">Microcystis aeruginosa G11-04</name>
    <dbReference type="NCBI Taxonomy" id="2685956"/>
    <lineage>
        <taxon>Bacteria</taxon>
        <taxon>Bacillati</taxon>
        <taxon>Cyanobacteriota</taxon>
        <taxon>Cyanophyceae</taxon>
        <taxon>Oscillatoriophycideae</taxon>
        <taxon>Chroococcales</taxon>
        <taxon>Microcystaceae</taxon>
        <taxon>Microcystis</taxon>
    </lineage>
</organism>
<name>A0A966G5W4_MICAE</name>
<dbReference type="PANTHER" id="PTHR35586">
    <property type="entry name" value="SLL1691 PROTEIN"/>
    <property type="match status" value="1"/>
</dbReference>
<dbReference type="PANTHER" id="PTHR35586:SF1">
    <property type="entry name" value="SLL1691 PROTEIN"/>
    <property type="match status" value="1"/>
</dbReference>
<proteinExistence type="predicted"/>
<dbReference type="Pfam" id="PF14261">
    <property type="entry name" value="DUF4351"/>
    <property type="match status" value="1"/>
</dbReference>
<dbReference type="Proteomes" id="UP000799330">
    <property type="component" value="Unassembled WGS sequence"/>
</dbReference>
<sequence length="133" mass="16212">RNNRQERLEWKLSLTRRLYQQGYQRQDVINLFRFIDWLMSLPKNLEQEFWREIRQLEEETRMPYITSVERLGMQREGANLVLRQLNRRLGQVTSSVEKQIRQLSVEQLEDLGEALLDFENEADLLHWLSQNHD</sequence>
<feature type="non-terminal residue" evidence="2">
    <location>
        <position position="1"/>
    </location>
</feature>
<evidence type="ECO:0000259" key="1">
    <source>
        <dbReference type="Pfam" id="PF14261"/>
    </source>
</evidence>
<reference evidence="2" key="1">
    <citation type="journal article" date="2019" name="Mol. Ecol.">
        <title>Genome evolution and host-microbiome shifts correspond with intraspecific niche divergence within harmful algal bloom-forming Microcystis aeruginosa.</title>
        <authorList>
            <person name="Jackrel S.L."/>
            <person name="White J.D."/>
            <person name="Evans J.T."/>
            <person name="Buffin K."/>
            <person name="Hayden K."/>
            <person name="Sarnelle O."/>
            <person name="Denef V.J."/>
        </authorList>
    </citation>
    <scope>NUCLEOTIDE SEQUENCE</scope>
    <source>
        <strain evidence="2">G11-04</strain>
    </source>
</reference>